<evidence type="ECO:0000256" key="1">
    <source>
        <dbReference type="SAM" id="MobiDB-lite"/>
    </source>
</evidence>
<feature type="chain" id="PRO_5031054571" evidence="2">
    <location>
        <begin position="25"/>
        <end position="140"/>
    </location>
</feature>
<accession>A0A7X3LT86</accession>
<feature type="signal peptide" evidence="2">
    <location>
        <begin position="1"/>
        <end position="24"/>
    </location>
</feature>
<feature type="compositionally biased region" description="Low complexity" evidence="1">
    <location>
        <begin position="26"/>
        <end position="45"/>
    </location>
</feature>
<keyword evidence="4" id="KW-1185">Reference proteome</keyword>
<evidence type="ECO:0000256" key="2">
    <source>
        <dbReference type="SAM" id="SignalP"/>
    </source>
</evidence>
<dbReference type="RefSeq" id="WP_160774944.1">
    <property type="nucleotide sequence ID" value="NZ_WUMV01000003.1"/>
</dbReference>
<keyword evidence="2" id="KW-0732">Signal</keyword>
<feature type="region of interest" description="Disordered" evidence="1">
    <location>
        <begin position="25"/>
        <end position="140"/>
    </location>
</feature>
<protein>
    <submittedName>
        <fullName evidence="3">Uncharacterized protein</fullName>
    </submittedName>
</protein>
<dbReference type="AlphaFoldDB" id="A0A7X3LT86"/>
<feature type="compositionally biased region" description="Pro residues" evidence="1">
    <location>
        <begin position="46"/>
        <end position="74"/>
    </location>
</feature>
<organism evidence="3 4">
    <name type="scientific">Stappia sediminis</name>
    <dbReference type="NCBI Taxonomy" id="2692190"/>
    <lineage>
        <taxon>Bacteria</taxon>
        <taxon>Pseudomonadati</taxon>
        <taxon>Pseudomonadota</taxon>
        <taxon>Alphaproteobacteria</taxon>
        <taxon>Hyphomicrobiales</taxon>
        <taxon>Stappiaceae</taxon>
        <taxon>Stappia</taxon>
    </lineage>
</organism>
<comment type="caution">
    <text evidence="3">The sequence shown here is derived from an EMBL/GenBank/DDBJ whole genome shotgun (WGS) entry which is preliminary data.</text>
</comment>
<gene>
    <name evidence="3" type="ORF">GR183_07185</name>
</gene>
<name>A0A7X3LT86_9HYPH</name>
<evidence type="ECO:0000313" key="4">
    <source>
        <dbReference type="Proteomes" id="UP000433101"/>
    </source>
</evidence>
<sequence>MKRVGTAGLCAIFLLTGYSTEAGAQLSTPPLLHSTPSTPPLRNITPPTPPKSIITPAPPPRRPDPLSRPLPPTRYGPNAGQRRSFPDPQLPDTTFSPRRPERNPVKERLNEANRKQKSDCPVSPVRNPKTGEYEYRRKCD</sequence>
<dbReference type="EMBL" id="WUMV01000003">
    <property type="protein sequence ID" value="MXN64684.1"/>
    <property type="molecule type" value="Genomic_DNA"/>
</dbReference>
<feature type="compositionally biased region" description="Basic and acidic residues" evidence="1">
    <location>
        <begin position="129"/>
        <end position="140"/>
    </location>
</feature>
<evidence type="ECO:0000313" key="3">
    <source>
        <dbReference type="EMBL" id="MXN64684.1"/>
    </source>
</evidence>
<feature type="compositionally biased region" description="Basic and acidic residues" evidence="1">
    <location>
        <begin position="98"/>
        <end position="118"/>
    </location>
</feature>
<proteinExistence type="predicted"/>
<dbReference type="Proteomes" id="UP000433101">
    <property type="component" value="Unassembled WGS sequence"/>
</dbReference>
<reference evidence="3 4" key="1">
    <citation type="submission" date="2019-12" db="EMBL/GenBank/DDBJ databases">
        <authorList>
            <person name="Li M."/>
        </authorList>
    </citation>
    <scope>NUCLEOTIDE SEQUENCE [LARGE SCALE GENOMIC DNA]</scope>
    <source>
        <strain evidence="3 4">GBMRC 2046</strain>
    </source>
</reference>